<accession>A0AAT9FJZ4</accession>
<dbReference type="KEGG" id="osu:NT6N_13650"/>
<reference evidence="1" key="1">
    <citation type="submission" date="2024-07" db="EMBL/GenBank/DDBJ databases">
        <title>Complete genome sequence of Verrucomicrobiaceae bacterium NT6N.</title>
        <authorList>
            <person name="Huang C."/>
            <person name="Takami H."/>
            <person name="Hamasaki K."/>
        </authorList>
    </citation>
    <scope>NUCLEOTIDE SEQUENCE</scope>
    <source>
        <strain evidence="1">NT6N</strain>
    </source>
</reference>
<organism evidence="1">
    <name type="scientific">Oceaniferula spumae</name>
    <dbReference type="NCBI Taxonomy" id="2979115"/>
    <lineage>
        <taxon>Bacteria</taxon>
        <taxon>Pseudomonadati</taxon>
        <taxon>Verrucomicrobiota</taxon>
        <taxon>Verrucomicrobiia</taxon>
        <taxon>Verrucomicrobiales</taxon>
        <taxon>Verrucomicrobiaceae</taxon>
        <taxon>Oceaniferula</taxon>
    </lineage>
</organism>
<proteinExistence type="predicted"/>
<evidence type="ECO:0008006" key="2">
    <source>
        <dbReference type="Google" id="ProtNLM"/>
    </source>
</evidence>
<dbReference type="EMBL" id="AP026866">
    <property type="protein sequence ID" value="BDS06325.1"/>
    <property type="molecule type" value="Genomic_DNA"/>
</dbReference>
<evidence type="ECO:0000313" key="1">
    <source>
        <dbReference type="EMBL" id="BDS06325.1"/>
    </source>
</evidence>
<gene>
    <name evidence="1" type="ORF">NT6N_13650</name>
</gene>
<protein>
    <recommendedName>
        <fullName evidence="2">HEAT repeat domain-containing protein</fullName>
    </recommendedName>
</protein>
<dbReference type="AlphaFoldDB" id="A0AAT9FJZ4"/>
<name>A0AAT9FJZ4_9BACT</name>
<sequence>MKFIAILTSVIIVVVLLIEPNFSGHETRDKDKTEQDSSSITTIRPSQRITNILKNNRQNNLTEILSDEHADIKSWLDSIPRNKRDLILNETFKELQVHVMNTGDYTLLLRLMNHLTNQEARNLMIWVIGVKSILGLKHDVVEQIKLVNHFKDGKSIIFERKVYHEVGAKRLDDLAQSPLLGHLDQEQFLMVCHGAVKEGFTQGVKAVSLANDEATKRAAASFVMRQAMRQNSMKASNELVKLPVGIIRDEATASLIGYLAENGSLSEAKPWLKEIRDPVAKQRAEAVLNVKE</sequence>